<dbReference type="InterPro" id="IPR000847">
    <property type="entry name" value="LysR_HTH_N"/>
</dbReference>
<dbReference type="InterPro" id="IPR036388">
    <property type="entry name" value="WH-like_DNA-bd_sf"/>
</dbReference>
<dbReference type="InterPro" id="IPR036390">
    <property type="entry name" value="WH_DNA-bd_sf"/>
</dbReference>
<keyword evidence="4" id="KW-0804">Transcription</keyword>
<dbReference type="SUPFAM" id="SSF53850">
    <property type="entry name" value="Periplasmic binding protein-like II"/>
    <property type="match status" value="1"/>
</dbReference>
<comment type="similarity">
    <text evidence="1">Belongs to the LysR transcriptional regulatory family.</text>
</comment>
<dbReference type="SUPFAM" id="SSF46785">
    <property type="entry name" value="Winged helix' DNA-binding domain"/>
    <property type="match status" value="1"/>
</dbReference>
<keyword evidence="2" id="KW-0805">Transcription regulation</keyword>
<dbReference type="AlphaFoldDB" id="A0A4S4C6Q6"/>
<dbReference type="Gene3D" id="1.10.10.10">
    <property type="entry name" value="Winged helix-like DNA-binding domain superfamily/Winged helix DNA-binding domain"/>
    <property type="match status" value="1"/>
</dbReference>
<dbReference type="GO" id="GO:0000976">
    <property type="term" value="F:transcription cis-regulatory region binding"/>
    <property type="evidence" value="ECO:0007669"/>
    <property type="project" value="TreeGrafter"/>
</dbReference>
<dbReference type="RefSeq" id="WP_136368679.1">
    <property type="nucleotide sequence ID" value="NZ_SSOB01000004.1"/>
</dbReference>
<name>A0A4S4C6Q6_9BACL</name>
<evidence type="ECO:0000256" key="4">
    <source>
        <dbReference type="ARBA" id="ARBA00023163"/>
    </source>
</evidence>
<reference evidence="6 7" key="1">
    <citation type="submission" date="2019-04" db="EMBL/GenBank/DDBJ databases">
        <title>Cohnella sp. nov. isolated from preserved vegetables.</title>
        <authorList>
            <person name="Lin S.-Y."/>
            <person name="Hung M.-H."/>
            <person name="Young C.-C."/>
        </authorList>
    </citation>
    <scope>NUCLEOTIDE SEQUENCE [LARGE SCALE GENOMIC DNA]</scope>
    <source>
        <strain evidence="6 7">CC-MHH1044</strain>
    </source>
</reference>
<evidence type="ECO:0000256" key="1">
    <source>
        <dbReference type="ARBA" id="ARBA00009437"/>
    </source>
</evidence>
<keyword evidence="3" id="KW-0238">DNA-binding</keyword>
<evidence type="ECO:0000256" key="2">
    <source>
        <dbReference type="ARBA" id="ARBA00023015"/>
    </source>
</evidence>
<dbReference type="Pfam" id="PF03466">
    <property type="entry name" value="LysR_substrate"/>
    <property type="match status" value="1"/>
</dbReference>
<dbReference type="PANTHER" id="PTHR30126:SF39">
    <property type="entry name" value="HTH-TYPE TRANSCRIPTIONAL REGULATOR CYSL"/>
    <property type="match status" value="1"/>
</dbReference>
<dbReference type="Pfam" id="PF00126">
    <property type="entry name" value="HTH_1"/>
    <property type="match status" value="1"/>
</dbReference>
<accession>A0A4S4C6Q6</accession>
<evidence type="ECO:0000259" key="5">
    <source>
        <dbReference type="PROSITE" id="PS50931"/>
    </source>
</evidence>
<gene>
    <name evidence="6" type="ORF">E6C55_05035</name>
</gene>
<evidence type="ECO:0000313" key="6">
    <source>
        <dbReference type="EMBL" id="THF83523.1"/>
    </source>
</evidence>
<sequence>MNLQQLKIFVQAIELQKLYLVAQKLDITQPTVTFHLNKLQEELGVALFHTKSYHVIKLTEAGKAFYHYARKISALASEAESMMDVYRDSAAGKLAIGSTHTPATYLLPPLLERLKSDSPKLTVHLDVRPAATIMDKIKQFELDLGVVSQTRIDDPNLIVQPMVRDDLVLIFAEGHPFAGIEQLTLEQFASHPFISHEEGSISRQLVDDWESANGIKLQRSMEVSGSEALKAAVQCRIGYGMIAEASIRTEREEGKLLSRPIPNWVSQRYIYIVQHRNKLVSPAMSAFRELLQRQFQIA</sequence>
<dbReference type="Gene3D" id="3.40.190.290">
    <property type="match status" value="1"/>
</dbReference>
<keyword evidence="7" id="KW-1185">Reference proteome</keyword>
<protein>
    <submittedName>
        <fullName evidence="6">LysR family transcriptional regulator</fullName>
    </submittedName>
</protein>
<dbReference type="OrthoDB" id="9785745at2"/>
<dbReference type="EMBL" id="SSOB01000004">
    <property type="protein sequence ID" value="THF83523.1"/>
    <property type="molecule type" value="Genomic_DNA"/>
</dbReference>
<evidence type="ECO:0000256" key="3">
    <source>
        <dbReference type="ARBA" id="ARBA00023125"/>
    </source>
</evidence>
<comment type="caution">
    <text evidence="6">The sequence shown here is derived from an EMBL/GenBank/DDBJ whole genome shotgun (WGS) entry which is preliminary data.</text>
</comment>
<dbReference type="Proteomes" id="UP000310636">
    <property type="component" value="Unassembled WGS sequence"/>
</dbReference>
<dbReference type="InterPro" id="IPR005119">
    <property type="entry name" value="LysR_subst-bd"/>
</dbReference>
<dbReference type="GO" id="GO:0003700">
    <property type="term" value="F:DNA-binding transcription factor activity"/>
    <property type="evidence" value="ECO:0007669"/>
    <property type="project" value="InterPro"/>
</dbReference>
<proteinExistence type="inferred from homology"/>
<evidence type="ECO:0000313" key="7">
    <source>
        <dbReference type="Proteomes" id="UP000310636"/>
    </source>
</evidence>
<dbReference type="PANTHER" id="PTHR30126">
    <property type="entry name" value="HTH-TYPE TRANSCRIPTIONAL REGULATOR"/>
    <property type="match status" value="1"/>
</dbReference>
<organism evidence="6 7">
    <name type="scientific">Cohnella fermenti</name>
    <dbReference type="NCBI Taxonomy" id="2565925"/>
    <lineage>
        <taxon>Bacteria</taxon>
        <taxon>Bacillati</taxon>
        <taxon>Bacillota</taxon>
        <taxon>Bacilli</taxon>
        <taxon>Bacillales</taxon>
        <taxon>Paenibacillaceae</taxon>
        <taxon>Cohnella</taxon>
    </lineage>
</organism>
<dbReference type="PROSITE" id="PS50931">
    <property type="entry name" value="HTH_LYSR"/>
    <property type="match status" value="1"/>
</dbReference>
<feature type="domain" description="HTH lysR-type" evidence="5">
    <location>
        <begin position="1"/>
        <end position="49"/>
    </location>
</feature>